<evidence type="ECO:0000313" key="3">
    <source>
        <dbReference type="Proteomes" id="UP000093159"/>
    </source>
</evidence>
<name>A0ABX2YAK2_9BACT</name>
<keyword evidence="3" id="KW-1185">Reference proteome</keyword>
<evidence type="ECO:0000256" key="1">
    <source>
        <dbReference type="SAM" id="MobiDB-lite"/>
    </source>
</evidence>
<feature type="region of interest" description="Disordered" evidence="1">
    <location>
        <begin position="22"/>
        <end position="41"/>
    </location>
</feature>
<reference evidence="2 3" key="1">
    <citation type="submission" date="2015-05" db="EMBL/GenBank/DDBJ databases">
        <authorList>
            <person name="Rovetto F."/>
            <person name="Cocolin L."/>
            <person name="Illeghems K."/>
            <person name="Van Nieuwerburgh F."/>
            <person name="Houf K."/>
        </authorList>
    </citation>
    <scope>NUCLEOTIDE SEQUENCE [LARGE SCALE GENOMIC DNA]</scope>
    <source>
        <strain evidence="2 3">117434</strain>
    </source>
</reference>
<proteinExistence type="predicted"/>
<gene>
    <name evidence="2" type="ORF">AAX28_01782</name>
</gene>
<accession>A0ABX2YAK2</accession>
<dbReference type="EMBL" id="LDIR01000004">
    <property type="protein sequence ID" value="OCL90301.1"/>
    <property type="molecule type" value="Genomic_DNA"/>
</dbReference>
<comment type="caution">
    <text evidence="2">The sequence shown here is derived from an EMBL/GenBank/DDBJ whole genome shotgun (WGS) entry which is preliminary data.</text>
</comment>
<evidence type="ECO:0000313" key="2">
    <source>
        <dbReference type="EMBL" id="OCL90301.1"/>
    </source>
</evidence>
<organism evidence="2 3">
    <name type="scientific">Arcobacter porcinus</name>
    <dbReference type="NCBI Taxonomy" id="1935204"/>
    <lineage>
        <taxon>Bacteria</taxon>
        <taxon>Pseudomonadati</taxon>
        <taxon>Campylobacterota</taxon>
        <taxon>Epsilonproteobacteria</taxon>
        <taxon>Campylobacterales</taxon>
        <taxon>Arcobacteraceae</taxon>
        <taxon>Arcobacter</taxon>
    </lineage>
</organism>
<sequence>MKENIEKKISEEIENAVGMVINERESSQQSDTLKINENKSA</sequence>
<dbReference type="RefSeq" id="WP_263849179.1">
    <property type="nucleotide sequence ID" value="NZ_LDIR01000004.1"/>
</dbReference>
<dbReference type="Proteomes" id="UP000093159">
    <property type="component" value="Unassembled WGS sequence"/>
</dbReference>
<protein>
    <submittedName>
        <fullName evidence="2">Uncharacterized protein</fullName>
    </submittedName>
</protein>